<evidence type="ECO:0000313" key="3">
    <source>
        <dbReference type="Proteomes" id="UP000248066"/>
    </source>
</evidence>
<dbReference type="SUPFAM" id="SSF55729">
    <property type="entry name" value="Acyl-CoA N-acyltransferases (Nat)"/>
    <property type="match status" value="1"/>
</dbReference>
<evidence type="ECO:0000313" key="2">
    <source>
        <dbReference type="EMBL" id="PYZ98199.1"/>
    </source>
</evidence>
<dbReference type="InterPro" id="IPR000182">
    <property type="entry name" value="GNAT_dom"/>
</dbReference>
<accession>A0A2W0HMU1</accession>
<gene>
    <name evidence="2" type="ORF">CR205_06285</name>
</gene>
<reference evidence="2 3" key="1">
    <citation type="submission" date="2017-10" db="EMBL/GenBank/DDBJ databases">
        <title>Bacillus sp. nov., a halophilic bacterium isolated from a Yangshapao Lake.</title>
        <authorList>
            <person name="Wang H."/>
        </authorList>
    </citation>
    <scope>NUCLEOTIDE SEQUENCE [LARGE SCALE GENOMIC DNA]</scope>
    <source>
        <strain evidence="2 3">YSP-3</strain>
    </source>
</reference>
<dbReference type="InterPro" id="IPR016181">
    <property type="entry name" value="Acyl_CoA_acyltransferase"/>
</dbReference>
<dbReference type="PROSITE" id="PS51186">
    <property type="entry name" value="GNAT"/>
    <property type="match status" value="1"/>
</dbReference>
<sequence length="194" mass="22611">MLQTIIRTIEQEDLQMLKAAFLTRGIHRNSDYFEQCLEENRYGSRITLLAFHRNELAGCCQMICESDYSKFNSQSIPEINDLIVFPEFRRNGIATVMMDELERIAAKHHHKVGLGVGLYKDYSTAMYLYLKRGYLPDQEGLVYKNEPAEPGTSVQVDDDLLLYFVLPLKNNEEYHKQRNHNDLIELNETSRGRD</sequence>
<comment type="caution">
    <text evidence="2">The sequence shown here is derived from an EMBL/GenBank/DDBJ whole genome shotgun (WGS) entry which is preliminary data.</text>
</comment>
<name>A0A2W0HMU1_9BACI</name>
<evidence type="ECO:0000259" key="1">
    <source>
        <dbReference type="PROSITE" id="PS51186"/>
    </source>
</evidence>
<organism evidence="2 3">
    <name type="scientific">Alteribacter lacisalsi</name>
    <dbReference type="NCBI Taxonomy" id="2045244"/>
    <lineage>
        <taxon>Bacteria</taxon>
        <taxon>Bacillati</taxon>
        <taxon>Bacillota</taxon>
        <taxon>Bacilli</taxon>
        <taxon>Bacillales</taxon>
        <taxon>Bacillaceae</taxon>
        <taxon>Alteribacter</taxon>
    </lineage>
</organism>
<dbReference type="EMBL" id="PDOF01000001">
    <property type="protein sequence ID" value="PYZ98199.1"/>
    <property type="molecule type" value="Genomic_DNA"/>
</dbReference>
<keyword evidence="3" id="KW-1185">Reference proteome</keyword>
<dbReference type="GO" id="GO:0016747">
    <property type="term" value="F:acyltransferase activity, transferring groups other than amino-acyl groups"/>
    <property type="evidence" value="ECO:0007669"/>
    <property type="project" value="InterPro"/>
</dbReference>
<dbReference type="Gene3D" id="3.40.630.30">
    <property type="match status" value="1"/>
</dbReference>
<dbReference type="Pfam" id="PF00583">
    <property type="entry name" value="Acetyltransf_1"/>
    <property type="match status" value="1"/>
</dbReference>
<dbReference type="OrthoDB" id="9803772at2"/>
<dbReference type="AlphaFoldDB" id="A0A2W0HMU1"/>
<dbReference type="CDD" id="cd04301">
    <property type="entry name" value="NAT_SF"/>
    <property type="match status" value="1"/>
</dbReference>
<dbReference type="Proteomes" id="UP000248066">
    <property type="component" value="Unassembled WGS sequence"/>
</dbReference>
<keyword evidence="2" id="KW-0808">Transferase</keyword>
<proteinExistence type="predicted"/>
<protein>
    <submittedName>
        <fullName evidence="2">GNAT family N-acetyltransferase</fullName>
    </submittedName>
</protein>
<feature type="domain" description="N-acetyltransferase" evidence="1">
    <location>
        <begin position="4"/>
        <end position="149"/>
    </location>
</feature>